<feature type="compositionally biased region" description="Basic and acidic residues" evidence="1">
    <location>
        <begin position="50"/>
        <end position="60"/>
    </location>
</feature>
<accession>A0AA38R6K4</accession>
<dbReference type="InterPro" id="IPR006740">
    <property type="entry name" value="DUF604"/>
</dbReference>
<evidence type="ECO:0000313" key="2">
    <source>
        <dbReference type="EMBL" id="KAJ9136778.1"/>
    </source>
</evidence>
<feature type="region of interest" description="Disordered" evidence="1">
    <location>
        <begin position="43"/>
        <end position="76"/>
    </location>
</feature>
<keyword evidence="3" id="KW-1185">Reference proteome</keyword>
<evidence type="ECO:0000313" key="3">
    <source>
        <dbReference type="Proteomes" id="UP001174691"/>
    </source>
</evidence>
<dbReference type="PANTHER" id="PTHR10811">
    <property type="entry name" value="FRINGE-RELATED"/>
    <property type="match status" value="1"/>
</dbReference>
<dbReference type="Proteomes" id="UP001174691">
    <property type="component" value="Unassembled WGS sequence"/>
</dbReference>
<sequence length="516" mass="57920">MQIKLLPPRFARPLPLLAAALFFVLLTTVTRLHNGAFLPASILPGSQPKAADKTQDEPGKPQRPAPNRAPVAPGQCTPELDFLRRTELDLSDSILYSRRCIKPHPVKDFDRSKVTNISQPLFAHTTAVNLTDCTVHAPIPCDVLPLNVPFPYPEQDYKHLLFGIASNYERTRDSLPAFAHWMSDTGALLLGIVVDAEEEKDGRTIRHDLAALEQEYAAAGVNASFIAPTLKKHPMTGEPDSRTEHHHFMLIRDLLQRSGPGTKWIGVLDDDTFFPSIYNLDQELQRHDHTQSLWLGALSDNFNSLKNWGYMAYGGAGAFLSVPLARELEPHLETCIVETTVDTGDGILRDCVYTHTHTKLTLVAHMYQHDMHGDMSGFYESGIRPLSVHHWKSWYHEPVPEMAAVGGICGDCFLARWRFGDDTLLANGYSVARYAPGVLDAIDLGRMESTWDWPGHEYDFSFAPRRDKLGKEQKKSYHLKDVVVSDKGALTQVYVYKGDWEKGERDEVVELVWGSN</sequence>
<protein>
    <submittedName>
        <fullName evidence="2">Glycosyltransferase family 31 protein</fullName>
    </submittedName>
</protein>
<comment type="caution">
    <text evidence="2">The sequence shown here is derived from an EMBL/GenBank/DDBJ whole genome shotgun (WGS) entry which is preliminary data.</text>
</comment>
<reference evidence="2" key="1">
    <citation type="submission" date="2022-07" db="EMBL/GenBank/DDBJ databases">
        <title>Fungi with potential for degradation of polypropylene.</title>
        <authorList>
            <person name="Gostincar C."/>
        </authorList>
    </citation>
    <scope>NUCLEOTIDE SEQUENCE</scope>
    <source>
        <strain evidence="2">EXF-13287</strain>
    </source>
</reference>
<name>A0AA38R6K4_9PEZI</name>
<dbReference type="AlphaFoldDB" id="A0AA38R6K4"/>
<dbReference type="Pfam" id="PF04646">
    <property type="entry name" value="DUF604"/>
    <property type="match status" value="1"/>
</dbReference>
<proteinExistence type="predicted"/>
<gene>
    <name evidence="2" type="ORF">NKR19_g8439</name>
</gene>
<dbReference type="EMBL" id="JANBVN010000171">
    <property type="protein sequence ID" value="KAJ9136778.1"/>
    <property type="molecule type" value="Genomic_DNA"/>
</dbReference>
<dbReference type="Gene3D" id="3.90.550.50">
    <property type="match status" value="1"/>
</dbReference>
<organism evidence="2 3">
    <name type="scientific">Coniochaeta hoffmannii</name>
    <dbReference type="NCBI Taxonomy" id="91930"/>
    <lineage>
        <taxon>Eukaryota</taxon>
        <taxon>Fungi</taxon>
        <taxon>Dikarya</taxon>
        <taxon>Ascomycota</taxon>
        <taxon>Pezizomycotina</taxon>
        <taxon>Sordariomycetes</taxon>
        <taxon>Sordariomycetidae</taxon>
        <taxon>Coniochaetales</taxon>
        <taxon>Coniochaetaceae</taxon>
        <taxon>Coniochaeta</taxon>
    </lineage>
</organism>
<evidence type="ECO:0000256" key="1">
    <source>
        <dbReference type="SAM" id="MobiDB-lite"/>
    </source>
</evidence>